<evidence type="ECO:0000256" key="1">
    <source>
        <dbReference type="SAM" id="MobiDB-lite"/>
    </source>
</evidence>
<dbReference type="Proteomes" id="UP000035579">
    <property type="component" value="Chromosome"/>
</dbReference>
<protein>
    <submittedName>
        <fullName evidence="2">Uncharacterized protein</fullName>
    </submittedName>
</protein>
<evidence type="ECO:0000313" key="2">
    <source>
        <dbReference type="EMBL" id="AKJ04188.1"/>
    </source>
</evidence>
<dbReference type="KEGG" id="age:AA314_05814"/>
<proteinExistence type="predicted"/>
<feature type="region of interest" description="Disordered" evidence="1">
    <location>
        <begin position="1"/>
        <end position="20"/>
    </location>
</feature>
<evidence type="ECO:0000313" key="3">
    <source>
        <dbReference type="Proteomes" id="UP000035579"/>
    </source>
</evidence>
<accession>A0AAC8QAS4</accession>
<dbReference type="EMBL" id="CP011509">
    <property type="protein sequence ID" value="AKJ04188.1"/>
    <property type="molecule type" value="Genomic_DNA"/>
</dbReference>
<sequence>MPGGSPELGRRGEHIARGGSLPWGDGAARVGLEFGGVEWRGIAPRPPLLGHGCSGLRRASLAGSGGGSMLACRV</sequence>
<name>A0AAC8QAS4_9BACT</name>
<gene>
    <name evidence="2" type="ORF">AA314_05814</name>
</gene>
<organism evidence="2 3">
    <name type="scientific">Archangium gephyra</name>
    <dbReference type="NCBI Taxonomy" id="48"/>
    <lineage>
        <taxon>Bacteria</taxon>
        <taxon>Pseudomonadati</taxon>
        <taxon>Myxococcota</taxon>
        <taxon>Myxococcia</taxon>
        <taxon>Myxococcales</taxon>
        <taxon>Cystobacterineae</taxon>
        <taxon>Archangiaceae</taxon>
        <taxon>Archangium</taxon>
    </lineage>
</organism>
<dbReference type="AlphaFoldDB" id="A0AAC8QAS4"/>
<reference evidence="2 3" key="1">
    <citation type="submission" date="2015-05" db="EMBL/GenBank/DDBJ databases">
        <title>Genome assembly of Archangium gephyra DSM 2261.</title>
        <authorList>
            <person name="Sharma G."/>
            <person name="Subramanian S."/>
        </authorList>
    </citation>
    <scope>NUCLEOTIDE SEQUENCE [LARGE SCALE GENOMIC DNA]</scope>
    <source>
        <strain evidence="2 3">DSM 2261</strain>
    </source>
</reference>